<feature type="region of interest" description="Disordered" evidence="1">
    <location>
        <begin position="238"/>
        <end position="258"/>
    </location>
</feature>
<evidence type="ECO:0000313" key="3">
    <source>
        <dbReference type="Proteomes" id="UP001295684"/>
    </source>
</evidence>
<organism evidence="2 3">
    <name type="scientific">Euplotes crassus</name>
    <dbReference type="NCBI Taxonomy" id="5936"/>
    <lineage>
        <taxon>Eukaryota</taxon>
        <taxon>Sar</taxon>
        <taxon>Alveolata</taxon>
        <taxon>Ciliophora</taxon>
        <taxon>Intramacronucleata</taxon>
        <taxon>Spirotrichea</taxon>
        <taxon>Hypotrichia</taxon>
        <taxon>Euplotida</taxon>
        <taxon>Euplotidae</taxon>
        <taxon>Moneuplotes</taxon>
    </lineage>
</organism>
<dbReference type="Proteomes" id="UP001295684">
    <property type="component" value="Unassembled WGS sequence"/>
</dbReference>
<evidence type="ECO:0000256" key="1">
    <source>
        <dbReference type="SAM" id="MobiDB-lite"/>
    </source>
</evidence>
<name>A0AAD1XRH6_EUPCR</name>
<dbReference type="EMBL" id="CAMPGE010019095">
    <property type="protein sequence ID" value="CAI2377454.1"/>
    <property type="molecule type" value="Genomic_DNA"/>
</dbReference>
<gene>
    <name evidence="2" type="ORF">ECRASSUSDP1_LOCUS18840</name>
</gene>
<keyword evidence="3" id="KW-1185">Reference proteome</keyword>
<sequence>MGCGSSTGADGKICMKKTKLPAVDEFFDDVQGFCDEVYAIQDPIESAEDKLLYDTDFHHTDGANVKHAIVGIVFRVASLGNLDNLDKFVKITDKEPFISLDASSASSEASASIDAANDYINSVISAKDRIEPLADKAQKFAEKAPELPGKAKDELGKAAGLGTMDKIRAVRNTTGNVRAIAKLPTVITDFKDCVMEAITNIQSAVKELNSKKAKLNDIGKKCSSKGLTTAMACYQECGDPIPKTGKKPGAKAGKKPKK</sequence>
<dbReference type="AlphaFoldDB" id="A0AAD1XRH6"/>
<feature type="compositionally biased region" description="Basic residues" evidence="1">
    <location>
        <begin position="244"/>
        <end position="258"/>
    </location>
</feature>
<comment type="caution">
    <text evidence="2">The sequence shown here is derived from an EMBL/GenBank/DDBJ whole genome shotgun (WGS) entry which is preliminary data.</text>
</comment>
<evidence type="ECO:0000313" key="2">
    <source>
        <dbReference type="EMBL" id="CAI2377454.1"/>
    </source>
</evidence>
<proteinExistence type="predicted"/>
<protein>
    <submittedName>
        <fullName evidence="2">Uncharacterized protein</fullName>
    </submittedName>
</protein>
<accession>A0AAD1XRH6</accession>
<reference evidence="2" key="1">
    <citation type="submission" date="2023-07" db="EMBL/GenBank/DDBJ databases">
        <authorList>
            <consortium name="AG Swart"/>
            <person name="Singh M."/>
            <person name="Singh A."/>
            <person name="Seah K."/>
            <person name="Emmerich C."/>
        </authorList>
    </citation>
    <scope>NUCLEOTIDE SEQUENCE</scope>
    <source>
        <strain evidence="2">DP1</strain>
    </source>
</reference>